<accession>A0ACC3SQR7</accession>
<dbReference type="EMBL" id="MU971539">
    <property type="protein sequence ID" value="KAK9233973.1"/>
    <property type="molecule type" value="Genomic_DNA"/>
</dbReference>
<keyword evidence="2" id="KW-1185">Reference proteome</keyword>
<organism evidence="1 2">
    <name type="scientific">Lipomyces kononenkoae</name>
    <name type="common">Yeast</name>
    <dbReference type="NCBI Taxonomy" id="34357"/>
    <lineage>
        <taxon>Eukaryota</taxon>
        <taxon>Fungi</taxon>
        <taxon>Dikarya</taxon>
        <taxon>Ascomycota</taxon>
        <taxon>Saccharomycotina</taxon>
        <taxon>Lipomycetes</taxon>
        <taxon>Lipomycetales</taxon>
        <taxon>Lipomycetaceae</taxon>
        <taxon>Lipomyces</taxon>
    </lineage>
</organism>
<gene>
    <name evidence="1" type="ORF">V1525DRAFT_351025</name>
</gene>
<comment type="caution">
    <text evidence="1">The sequence shown here is derived from an EMBL/GenBank/DDBJ whole genome shotgun (WGS) entry which is preliminary data.</text>
</comment>
<dbReference type="Proteomes" id="UP001433508">
    <property type="component" value="Unassembled WGS sequence"/>
</dbReference>
<evidence type="ECO:0000313" key="1">
    <source>
        <dbReference type="EMBL" id="KAK9233973.1"/>
    </source>
</evidence>
<reference evidence="2" key="1">
    <citation type="journal article" date="2024" name="Front. Bioeng. Biotechnol.">
        <title>Genome-scale model development and genomic sequencing of the oleaginous clade Lipomyces.</title>
        <authorList>
            <person name="Czajka J.J."/>
            <person name="Han Y."/>
            <person name="Kim J."/>
            <person name="Mondo S.J."/>
            <person name="Hofstad B.A."/>
            <person name="Robles A."/>
            <person name="Haridas S."/>
            <person name="Riley R."/>
            <person name="LaButti K."/>
            <person name="Pangilinan J."/>
            <person name="Andreopoulos W."/>
            <person name="Lipzen A."/>
            <person name="Yan J."/>
            <person name="Wang M."/>
            <person name="Ng V."/>
            <person name="Grigoriev I.V."/>
            <person name="Spatafora J.W."/>
            <person name="Magnuson J.K."/>
            <person name="Baker S.E."/>
            <person name="Pomraning K.R."/>
        </authorList>
    </citation>
    <scope>NUCLEOTIDE SEQUENCE [LARGE SCALE GENOMIC DNA]</scope>
    <source>
        <strain evidence="2">CBS 7786</strain>
    </source>
</reference>
<proteinExistence type="predicted"/>
<sequence length="384" mass="41275">MNAHYEGFNFAPGAVVVRSPGNDQYGSKRSSGPNALSGASSGSAAISFSTEQTQSFNLSQFYVTIFNISDPTVAPTQSGSLQLSLFDINQGHNSVSVTIPTAEEMYKVNATATGGDNFANIIAVSFQASFSDSSAAGIIIDGIEFERLHYPGLSDICTDGLRTLTFDDINTSCGKGNISAPAIYHDFRLHYPESAYEEPSPWDVVAASLFPDNSSEALVAHGLRNILYGTTGMDGPFGLPAEQGFGRSIDSLLLDEQQSLKSNGDFDFDLISLNLGMGTIDTVPNAFEFQVILSGYDKCGNQVAQMFRQFVPYPGTGGTVTHFSAGMFAEQNFVGLRKVQISCVAPTLSIGEPVTFGLPFWIDSVEYRRSDLEDSCPDFDSDDQ</sequence>
<name>A0ACC3SQR7_LIPKO</name>
<protein>
    <submittedName>
        <fullName evidence="1">Uncharacterized protein</fullName>
    </submittedName>
</protein>
<evidence type="ECO:0000313" key="2">
    <source>
        <dbReference type="Proteomes" id="UP001433508"/>
    </source>
</evidence>